<feature type="transmembrane region" description="Helical" evidence="6">
    <location>
        <begin position="206"/>
        <end position="225"/>
    </location>
</feature>
<dbReference type="InterPro" id="IPR036259">
    <property type="entry name" value="MFS_trans_sf"/>
</dbReference>
<comment type="subcellular location">
    <subcellularLocation>
        <location evidence="1">Membrane</location>
        <topology evidence="1">Multi-pass membrane protein</topology>
    </subcellularLocation>
</comment>
<gene>
    <name evidence="9" type="ORF">SHERM_18700</name>
</gene>
<feature type="transmembrane region" description="Helical" evidence="6">
    <location>
        <begin position="490"/>
        <end position="507"/>
    </location>
</feature>
<reference evidence="9" key="1">
    <citation type="submission" date="2019-12" db="EMBL/GenBank/DDBJ databases">
        <authorList>
            <person name="Scholes J."/>
        </authorList>
    </citation>
    <scope>NUCLEOTIDE SEQUENCE</scope>
</reference>
<evidence type="ECO:0000256" key="5">
    <source>
        <dbReference type="ARBA" id="ARBA00044504"/>
    </source>
</evidence>
<keyword evidence="4 6" id="KW-0472">Membrane</keyword>
<feature type="transmembrane region" description="Helical" evidence="6">
    <location>
        <begin position="167"/>
        <end position="185"/>
    </location>
</feature>
<comment type="caution">
    <text evidence="9">The sequence shown here is derived from an EMBL/GenBank/DDBJ whole genome shotgun (WGS) entry which is preliminary data.</text>
</comment>
<proteinExistence type="inferred from homology"/>
<feature type="transmembrane region" description="Helical" evidence="6">
    <location>
        <begin position="380"/>
        <end position="398"/>
    </location>
</feature>
<keyword evidence="3 6" id="KW-1133">Transmembrane helix</keyword>
<dbReference type="InterPro" id="IPR010658">
    <property type="entry name" value="Nodulin-like"/>
</dbReference>
<sequence>MKGDSRKWVVLAAVIWIQAFTGTNLDFASYSTRLKSVLGVSQVQLNYISVASDAGKAFGWCSGICLLYFSESAVMFFAAIMGLIGYGLQWLVIQQIISMPYYLVLISSLLAGSSVSWFNTVCYVVCIKTFRTNRALALALTISFNGLSAAIYNLTANSIDPNNDTKLYLLLNATIPLITSVLALRPIMRSSEPQSAGPTHRDRSNFIILTALAVITGLYLLALNSMSWNSFATRVILSGAVILLLLPLATPRIINSYIGSSTENDDLEIQKELIGTEALLNSSLNENASQKDRLVVVLGDEHSTAMLIRNREFWLYYVVYLCGGTLGLVYSNNLGQISQSLGFHSDVRSLVSLYSACSFFGRLLSTVPELVQSKMYYPRTGWLTSALIPSPLAFLVLVSSNSKLALFTATALIGLSSGFVFSASVSITSELFGPKQAGVNHNILITNIPLGSLLYSLLAAQTYEANIGINSAEDVLSDCMGKDCYYETFIFWWWISMVGLACSSLLYRRTKGAYERLEKEKHVTRITLLRPFSLPCDGN</sequence>
<evidence type="ECO:0000256" key="4">
    <source>
        <dbReference type="ARBA" id="ARBA00023136"/>
    </source>
</evidence>
<dbReference type="Gene3D" id="1.20.1250.20">
    <property type="entry name" value="MFS general substrate transporter like domains"/>
    <property type="match status" value="1"/>
</dbReference>
<dbReference type="PANTHER" id="PTHR21576:SF134">
    <property type="entry name" value="NODULIN-LIKE DOMAIN-CONTAINING PROTEIN"/>
    <property type="match status" value="1"/>
</dbReference>
<dbReference type="EMBL" id="CACSLK010020742">
    <property type="protein sequence ID" value="CAA0820698.1"/>
    <property type="molecule type" value="Genomic_DNA"/>
</dbReference>
<evidence type="ECO:0000259" key="8">
    <source>
        <dbReference type="Pfam" id="PF23262"/>
    </source>
</evidence>
<evidence type="ECO:0000256" key="1">
    <source>
        <dbReference type="ARBA" id="ARBA00004141"/>
    </source>
</evidence>
<dbReference type="GO" id="GO:0016020">
    <property type="term" value="C:membrane"/>
    <property type="evidence" value="ECO:0007669"/>
    <property type="project" value="UniProtKB-SubCell"/>
</dbReference>
<name>A0A9N7N248_STRHE</name>
<protein>
    <submittedName>
        <fullName evidence="9">Major facilitator superfamily protein</fullName>
    </submittedName>
</protein>
<evidence type="ECO:0000256" key="2">
    <source>
        <dbReference type="ARBA" id="ARBA00022692"/>
    </source>
</evidence>
<dbReference type="Pfam" id="PF23262">
    <property type="entry name" value="NFD4_C"/>
    <property type="match status" value="1"/>
</dbReference>
<evidence type="ECO:0000259" key="7">
    <source>
        <dbReference type="Pfam" id="PF06813"/>
    </source>
</evidence>
<dbReference type="PANTHER" id="PTHR21576">
    <property type="entry name" value="UNCHARACTERIZED NODULIN-LIKE PROTEIN"/>
    <property type="match status" value="1"/>
</dbReference>
<keyword evidence="2 6" id="KW-0812">Transmembrane</keyword>
<feature type="transmembrane region" description="Helical" evidence="6">
    <location>
        <begin position="135"/>
        <end position="155"/>
    </location>
</feature>
<feature type="transmembrane region" description="Helical" evidence="6">
    <location>
        <begin position="231"/>
        <end position="249"/>
    </location>
</feature>
<dbReference type="OrthoDB" id="410267at2759"/>
<comment type="similarity">
    <text evidence="5">Belongs to the major facilitator superfamily. Phosphate:H(+) symporter (TC 2.A.1.9) family.</text>
</comment>
<feature type="transmembrane region" description="Helical" evidence="6">
    <location>
        <begin position="103"/>
        <end position="126"/>
    </location>
</feature>
<feature type="domain" description="NFD4 C-terminal" evidence="8">
    <location>
        <begin position="302"/>
        <end position="511"/>
    </location>
</feature>
<feature type="domain" description="Nodulin-like" evidence="7">
    <location>
        <begin position="7"/>
        <end position="251"/>
    </location>
</feature>
<evidence type="ECO:0000256" key="6">
    <source>
        <dbReference type="SAM" id="Phobius"/>
    </source>
</evidence>
<keyword evidence="10" id="KW-1185">Reference proteome</keyword>
<accession>A0A9N7N248</accession>
<dbReference type="AlphaFoldDB" id="A0A9N7N248"/>
<evidence type="ECO:0000313" key="9">
    <source>
        <dbReference type="EMBL" id="CAA0820698.1"/>
    </source>
</evidence>
<feature type="transmembrane region" description="Helical" evidence="6">
    <location>
        <begin position="313"/>
        <end position="331"/>
    </location>
</feature>
<evidence type="ECO:0000256" key="3">
    <source>
        <dbReference type="ARBA" id="ARBA00022989"/>
    </source>
</evidence>
<dbReference type="Pfam" id="PF06813">
    <property type="entry name" value="Nodulin-like"/>
    <property type="match status" value="1"/>
</dbReference>
<dbReference type="SUPFAM" id="SSF103473">
    <property type="entry name" value="MFS general substrate transporter"/>
    <property type="match status" value="1"/>
</dbReference>
<dbReference type="Proteomes" id="UP001153555">
    <property type="component" value="Unassembled WGS sequence"/>
</dbReference>
<organism evidence="9 10">
    <name type="scientific">Striga hermonthica</name>
    <name type="common">Purple witchweed</name>
    <name type="synonym">Buchnera hermonthica</name>
    <dbReference type="NCBI Taxonomy" id="68872"/>
    <lineage>
        <taxon>Eukaryota</taxon>
        <taxon>Viridiplantae</taxon>
        <taxon>Streptophyta</taxon>
        <taxon>Embryophyta</taxon>
        <taxon>Tracheophyta</taxon>
        <taxon>Spermatophyta</taxon>
        <taxon>Magnoliopsida</taxon>
        <taxon>eudicotyledons</taxon>
        <taxon>Gunneridae</taxon>
        <taxon>Pentapetalae</taxon>
        <taxon>asterids</taxon>
        <taxon>lamiids</taxon>
        <taxon>Lamiales</taxon>
        <taxon>Orobanchaceae</taxon>
        <taxon>Buchnereae</taxon>
        <taxon>Striga</taxon>
    </lineage>
</organism>
<evidence type="ECO:0000313" key="10">
    <source>
        <dbReference type="Proteomes" id="UP001153555"/>
    </source>
</evidence>
<feature type="transmembrane region" description="Helical" evidence="6">
    <location>
        <begin position="404"/>
        <end position="427"/>
    </location>
</feature>
<dbReference type="InterPro" id="IPR056555">
    <property type="entry name" value="NFD4_C"/>
</dbReference>